<protein>
    <submittedName>
        <fullName evidence="2">Uncharacterized protein</fullName>
    </submittedName>
</protein>
<gene>
    <name evidence="1" type="ORF">HAKA00212_LOCUS8667</name>
    <name evidence="2" type="ORF">HAKA00212_LOCUS8670</name>
    <name evidence="3" type="ORF">HAKA00212_LOCUS8671</name>
</gene>
<evidence type="ECO:0000313" key="2">
    <source>
        <dbReference type="EMBL" id="CAE0629978.1"/>
    </source>
</evidence>
<dbReference type="EMBL" id="HBIU01018568">
    <property type="protein sequence ID" value="CAE0629975.1"/>
    <property type="molecule type" value="Transcribed_RNA"/>
</dbReference>
<dbReference type="AlphaFoldDB" id="A0A6V1Q4G0"/>
<sequence length="146" mass="16655">MVLDGRRCLLVPGGETTLLLLTMMTEGVRHARRRPTEMPVAMYAINDWQRSASGGNSAVSFPLVPCEFSAYKSSPDMINIKCTSVLHLRPPMMRNAWTSLTCRKVPACPRRRQTLPQYLPRRLQYSLQLQLRCPLLCLQLSLQQRP</sequence>
<evidence type="ECO:0000313" key="3">
    <source>
        <dbReference type="EMBL" id="CAE0629979.1"/>
    </source>
</evidence>
<evidence type="ECO:0000313" key="1">
    <source>
        <dbReference type="EMBL" id="CAE0629975.1"/>
    </source>
</evidence>
<accession>A0A6V1Q4G0</accession>
<dbReference type="EMBL" id="HBIU01018576">
    <property type="protein sequence ID" value="CAE0629979.1"/>
    <property type="molecule type" value="Transcribed_RNA"/>
</dbReference>
<proteinExistence type="predicted"/>
<name>A0A6V1Q4G0_HETAK</name>
<reference evidence="2" key="1">
    <citation type="submission" date="2021-01" db="EMBL/GenBank/DDBJ databases">
        <authorList>
            <person name="Corre E."/>
            <person name="Pelletier E."/>
            <person name="Niang G."/>
            <person name="Scheremetjew M."/>
            <person name="Finn R."/>
            <person name="Kale V."/>
            <person name="Holt S."/>
            <person name="Cochrane G."/>
            <person name="Meng A."/>
            <person name="Brown T."/>
            <person name="Cohen L."/>
        </authorList>
    </citation>
    <scope>NUCLEOTIDE SEQUENCE</scope>
    <source>
        <strain evidence="2">CCMP3107</strain>
    </source>
</reference>
<organism evidence="2">
    <name type="scientific">Heterosigma akashiwo</name>
    <name type="common">Chromophytic alga</name>
    <name type="synonym">Heterosigma carterae</name>
    <dbReference type="NCBI Taxonomy" id="2829"/>
    <lineage>
        <taxon>Eukaryota</taxon>
        <taxon>Sar</taxon>
        <taxon>Stramenopiles</taxon>
        <taxon>Ochrophyta</taxon>
        <taxon>Raphidophyceae</taxon>
        <taxon>Chattonellales</taxon>
        <taxon>Chattonellaceae</taxon>
        <taxon>Heterosigma</taxon>
    </lineage>
</organism>
<dbReference type="EMBL" id="HBIU01018575">
    <property type="protein sequence ID" value="CAE0629978.1"/>
    <property type="molecule type" value="Transcribed_RNA"/>
</dbReference>